<reference evidence="2 3" key="1">
    <citation type="journal article" date="2020" name="Front. Microbiol.">
        <title>Single-cell genomics of novel Actinobacteria with the Wood-Ljungdahl pathway discovered in a serpentinizing system.</title>
        <authorList>
            <person name="Merino N."/>
            <person name="Kawai M."/>
            <person name="Boyd E.S."/>
            <person name="Colman D.R."/>
            <person name="McGlynn S.E."/>
            <person name="Nealson K.H."/>
            <person name="Kurokawa K."/>
            <person name="Hongoh Y."/>
        </authorList>
    </citation>
    <scope>NUCLEOTIDE SEQUENCE [LARGE SCALE GENOMIC DNA]</scope>
    <source>
        <strain evidence="2 3">S43</strain>
    </source>
</reference>
<dbReference type="RefSeq" id="WP_176229720.1">
    <property type="nucleotide sequence ID" value="NZ_BLSB01000045.1"/>
</dbReference>
<name>A0A6V8PS72_9ACTN</name>
<sequence length="222" mass="24219">MIIADRKPFEEIKELTSKAKNILIAGCDSCVAVCLAGGEKEVAVLASELRMQRKMDGLEGEIEEIVNVRQCENEYVDAMRDKVEKADLILSMACGVGVQTLAERFPDKLAYPALNTKFMGRPVEPGVWKENCEGCGHCILHLTGGICPIARCSKSMLNGPCGGSQGGKCEVDPEIDCGWQLIYDRLSRLGQLDALVEIMLPKDWSTSWSGGPRRVIKESAGV</sequence>
<evidence type="ECO:0000313" key="2">
    <source>
        <dbReference type="EMBL" id="GFP35043.1"/>
    </source>
</evidence>
<dbReference type="AlphaFoldDB" id="A0A6V8PS72"/>
<dbReference type="Pfam" id="PF12225">
    <property type="entry name" value="DUF5981"/>
    <property type="match status" value="1"/>
</dbReference>
<organism evidence="2 3">
    <name type="scientific">Candidatus Hakubella thermalkaliphila</name>
    <dbReference type="NCBI Taxonomy" id="2754717"/>
    <lineage>
        <taxon>Bacteria</taxon>
        <taxon>Bacillati</taxon>
        <taxon>Actinomycetota</taxon>
        <taxon>Actinomycetota incertae sedis</taxon>
        <taxon>Candidatus Hakubellales</taxon>
        <taxon>Candidatus Hakubellaceae</taxon>
        <taxon>Candidatus Hakubella</taxon>
    </lineage>
</organism>
<accession>A0A6V8PS72</accession>
<dbReference type="EMBL" id="BLSB01000045">
    <property type="protein sequence ID" value="GFP35043.1"/>
    <property type="molecule type" value="Genomic_DNA"/>
</dbReference>
<dbReference type="InterPro" id="IPR022026">
    <property type="entry name" value="DUF5981"/>
</dbReference>
<feature type="domain" description="Methylene-tetrahydrofolate reductase C-terminal-like" evidence="1">
    <location>
        <begin position="111"/>
        <end position="205"/>
    </location>
</feature>
<protein>
    <recommendedName>
        <fullName evidence="1">Methylene-tetrahydrofolate reductase C-terminal-like domain-containing protein</fullName>
    </recommendedName>
</protein>
<dbReference type="Proteomes" id="UP000576480">
    <property type="component" value="Unassembled WGS sequence"/>
</dbReference>
<dbReference type="PANTHER" id="PTHR38755">
    <property type="entry name" value="5,10-METHYLENETETRAHYDROFOLATE REDUCTASE"/>
    <property type="match status" value="1"/>
</dbReference>
<dbReference type="PANTHER" id="PTHR38755:SF1">
    <property type="entry name" value="METHYLENE-TETRAHYDROFOLATE REDUCTASE C-TERMINAL DOMAIN-CONTAINING PROTEIN"/>
    <property type="match status" value="1"/>
</dbReference>
<comment type="caution">
    <text evidence="2">The sequence shown here is derived from an EMBL/GenBank/DDBJ whole genome shotgun (WGS) entry which is preliminary data.</text>
</comment>
<proteinExistence type="predicted"/>
<evidence type="ECO:0000313" key="3">
    <source>
        <dbReference type="Proteomes" id="UP000576480"/>
    </source>
</evidence>
<gene>
    <name evidence="2" type="ORF">HKBW3S43_00835</name>
</gene>
<evidence type="ECO:0000259" key="1">
    <source>
        <dbReference type="Pfam" id="PF12225"/>
    </source>
</evidence>